<protein>
    <recommendedName>
        <fullName evidence="3">acid phosphatase</fullName>
        <ecNumber evidence="3">3.1.3.2</ecNumber>
    </recommendedName>
</protein>
<dbReference type="GO" id="GO:0003993">
    <property type="term" value="F:acid phosphatase activity"/>
    <property type="evidence" value="ECO:0007669"/>
    <property type="project" value="UniProtKB-EC"/>
</dbReference>
<feature type="disulfide bond" evidence="6">
    <location>
        <begin position="265"/>
        <end position="278"/>
    </location>
</feature>
<dbReference type="InterPro" id="IPR016274">
    <property type="entry name" value="Histidine_acid_Pase_euk"/>
</dbReference>
<dbReference type="GO" id="GO:0009277">
    <property type="term" value="C:fungal-type cell wall"/>
    <property type="evidence" value="ECO:0007669"/>
    <property type="project" value="TreeGrafter"/>
</dbReference>
<keyword evidence="4 8" id="KW-0378">Hydrolase</keyword>
<evidence type="ECO:0000256" key="4">
    <source>
        <dbReference type="ARBA" id="ARBA00022801"/>
    </source>
</evidence>
<keyword evidence="6" id="KW-1015">Disulfide bond</keyword>
<sequence>MQLSTTVLSALAFSIATIDAFPIPLQSEQLSYKPYTQEALDQFNVLRFLSTSSPYIQNPGYGISKDTPFQCKVTQANLLSRHGERIPSEDKLEKITKHLADIKNSSEEIKGPLNFLKYYDFEGLDLSKADDETAKGPYSGLLDLYTHGALFREVYDDIFNEKEGVKFFSSNGSRIVASAKSFAQGFLGEDYNESYIIQIEEDNEKLGANSLTPINYCKNYDWENGEDKIDSVSDDYLKDIAERLNTESPGLNISKKAVKSLMDYCGIDLIVTGSSEICDIFKSDEFLAYSYSNDVKVYFEQGPGNNLSSSVGAVYVNGLIKSLKDKNANLTLSFTHSSSMFPIISALGLYDGEIPTDYQDFDHPWKVSNIMPMGARLVFERLECDGEDEPFVRIIHNDAVLPLKGHSTGPGFSTPLSDFEDYYNDRFEGKDYVKDCGLDEGTPDELTFFWDN</sequence>
<dbReference type="PANTHER" id="PTHR20963">
    <property type="entry name" value="MULTIPLE INOSITOL POLYPHOSPHATE PHOSPHATASE-RELATED"/>
    <property type="match status" value="1"/>
</dbReference>
<keyword evidence="5" id="KW-0325">Glycoprotein</keyword>
<dbReference type="InterPro" id="IPR029033">
    <property type="entry name" value="His_PPase_superfam"/>
</dbReference>
<comment type="caution">
    <text evidence="8">The sequence shown here is derived from an EMBL/GenBank/DDBJ whole genome shotgun (WGS) entry which is preliminary data.</text>
</comment>
<proteinExistence type="inferred from homology"/>
<evidence type="ECO:0000256" key="2">
    <source>
        <dbReference type="ARBA" id="ARBA00005375"/>
    </source>
</evidence>
<dbReference type="STRING" id="1206466.K0L0D7"/>
<organism evidence="8 9">
    <name type="scientific">Wickerhamomyces ciferrii (strain ATCC 14091 / BCRC 22168 / CBS 111 / JCM 3599 / NBRC 0793 / NRRL Y-1031 F-60-10)</name>
    <name type="common">Yeast</name>
    <name type="synonym">Pichia ciferrii</name>
    <dbReference type="NCBI Taxonomy" id="1206466"/>
    <lineage>
        <taxon>Eukaryota</taxon>
        <taxon>Fungi</taxon>
        <taxon>Dikarya</taxon>
        <taxon>Ascomycota</taxon>
        <taxon>Saccharomycotina</taxon>
        <taxon>Saccharomycetes</taxon>
        <taxon>Phaffomycetales</taxon>
        <taxon>Wickerhamomycetaceae</taxon>
        <taxon>Wickerhamomyces</taxon>
    </lineage>
</organism>
<evidence type="ECO:0000256" key="3">
    <source>
        <dbReference type="ARBA" id="ARBA00012646"/>
    </source>
</evidence>
<dbReference type="Proteomes" id="UP000009328">
    <property type="component" value="Unassembled WGS sequence"/>
</dbReference>
<evidence type="ECO:0000256" key="6">
    <source>
        <dbReference type="PIRSR" id="PIRSR000894-2"/>
    </source>
</evidence>
<dbReference type="Pfam" id="PF00328">
    <property type="entry name" value="His_Phos_2"/>
    <property type="match status" value="1"/>
</dbReference>
<feature type="chain" id="PRO_5003836608" description="acid phosphatase" evidence="7">
    <location>
        <begin position="21"/>
        <end position="452"/>
    </location>
</feature>
<evidence type="ECO:0000313" key="8">
    <source>
        <dbReference type="EMBL" id="CCH47054.1"/>
    </source>
</evidence>
<dbReference type="CDD" id="cd07061">
    <property type="entry name" value="HP_HAP_like"/>
    <property type="match status" value="1"/>
</dbReference>
<feature type="disulfide bond" evidence="6">
    <location>
        <begin position="71"/>
        <end position="384"/>
    </location>
</feature>
<evidence type="ECO:0000256" key="7">
    <source>
        <dbReference type="SAM" id="SignalP"/>
    </source>
</evidence>
<dbReference type="PIRSF" id="PIRSF000894">
    <property type="entry name" value="Acid_phosphatase"/>
    <property type="match status" value="1"/>
</dbReference>
<dbReference type="SUPFAM" id="SSF53254">
    <property type="entry name" value="Phosphoglycerate mutase-like"/>
    <property type="match status" value="1"/>
</dbReference>
<dbReference type="PROSITE" id="PS00616">
    <property type="entry name" value="HIS_ACID_PHOSPHAT_1"/>
    <property type="match status" value="1"/>
</dbReference>
<evidence type="ECO:0000313" key="9">
    <source>
        <dbReference type="Proteomes" id="UP000009328"/>
    </source>
</evidence>
<keyword evidence="9" id="KW-1185">Reference proteome</keyword>
<feature type="signal peptide" evidence="7">
    <location>
        <begin position="1"/>
        <end position="20"/>
    </location>
</feature>
<dbReference type="Gene3D" id="3.40.50.1240">
    <property type="entry name" value="Phosphoglycerate mutase-like"/>
    <property type="match status" value="1"/>
</dbReference>
<evidence type="ECO:0000256" key="5">
    <source>
        <dbReference type="ARBA" id="ARBA00023180"/>
    </source>
</evidence>
<comment type="catalytic activity">
    <reaction evidence="1">
        <text>a phosphate monoester + H2O = an alcohol + phosphate</text>
        <dbReference type="Rhea" id="RHEA:15017"/>
        <dbReference type="ChEBI" id="CHEBI:15377"/>
        <dbReference type="ChEBI" id="CHEBI:30879"/>
        <dbReference type="ChEBI" id="CHEBI:43474"/>
        <dbReference type="ChEBI" id="CHEBI:67140"/>
        <dbReference type="EC" id="3.1.3.2"/>
    </reaction>
</comment>
<dbReference type="HOGENOM" id="CLU_020880_3_1_1"/>
<comment type="similarity">
    <text evidence="2">Belongs to the histidine acid phosphatase family.</text>
</comment>
<dbReference type="eggNOG" id="KOG1382">
    <property type="taxonomic scope" value="Eukaryota"/>
</dbReference>
<keyword evidence="7" id="KW-0732">Signal</keyword>
<dbReference type="InterPro" id="IPR000560">
    <property type="entry name" value="His_Pase_clade-2"/>
</dbReference>
<dbReference type="InterPro" id="IPR033379">
    <property type="entry name" value="Acid_Pase_AS"/>
</dbReference>
<reference evidence="8 9" key="1">
    <citation type="journal article" date="2012" name="Eukaryot. Cell">
        <title>Draft genome sequence of Wickerhamomyces ciferrii NRRL Y-1031 F-60-10.</title>
        <authorList>
            <person name="Schneider J."/>
            <person name="Andrea H."/>
            <person name="Blom J."/>
            <person name="Jaenicke S."/>
            <person name="Ruckert C."/>
            <person name="Schorsch C."/>
            <person name="Szczepanowski R."/>
            <person name="Farwick M."/>
            <person name="Goesmann A."/>
            <person name="Puhler A."/>
            <person name="Schaffer S."/>
            <person name="Tauch A."/>
            <person name="Kohler T."/>
            <person name="Brinkrolf K."/>
        </authorList>
    </citation>
    <scope>NUCLEOTIDE SEQUENCE [LARGE SCALE GENOMIC DNA]</scope>
    <source>
        <strain evidence="9">ATCC 14091 / BCRC 22168 / CBS 111 / JCM 3599 / NBRC 0793 / NRRL Y-1031 F-60-10</strain>
    </source>
</reference>
<dbReference type="FunCoup" id="K0L0D7">
    <property type="interactions" value="507"/>
</dbReference>
<dbReference type="InParanoid" id="K0L0D7"/>
<dbReference type="EC" id="3.1.3.2" evidence="3"/>
<evidence type="ECO:0000256" key="1">
    <source>
        <dbReference type="ARBA" id="ARBA00000032"/>
    </source>
</evidence>
<dbReference type="EMBL" id="CAIF01000302">
    <property type="protein sequence ID" value="CCH47054.1"/>
    <property type="molecule type" value="Genomic_DNA"/>
</dbReference>
<accession>K0L0D7</accession>
<dbReference type="AlphaFoldDB" id="K0L0D7"/>
<gene>
    <name evidence="8" type="ORF">BN7_6663</name>
</gene>
<dbReference type="PANTHER" id="PTHR20963:SF18">
    <property type="entry name" value="ACID PHOSPHATASE PHO11-RELATED"/>
    <property type="match status" value="1"/>
</dbReference>
<name>K0L0D7_WICCF</name>